<dbReference type="GO" id="GO:0000131">
    <property type="term" value="C:incipient cellular bud site"/>
    <property type="evidence" value="ECO:0007669"/>
    <property type="project" value="EnsemblFungi"/>
</dbReference>
<feature type="region of interest" description="Disordered" evidence="1">
    <location>
        <begin position="2077"/>
        <end position="2100"/>
    </location>
</feature>
<name>A0A1E4TGC0_9ASCO</name>
<feature type="compositionally biased region" description="Basic and acidic residues" evidence="1">
    <location>
        <begin position="1"/>
        <end position="10"/>
    </location>
</feature>
<dbReference type="InterPro" id="IPR025614">
    <property type="entry name" value="Cell_morpho_N"/>
</dbReference>
<dbReference type="Pfam" id="PF14225">
    <property type="entry name" value="MOR2-PAG1_C"/>
    <property type="match status" value="1"/>
</dbReference>
<evidence type="ECO:0000259" key="3">
    <source>
        <dbReference type="Pfam" id="PF14225"/>
    </source>
</evidence>
<feature type="compositionally biased region" description="Low complexity" evidence="1">
    <location>
        <begin position="13"/>
        <end position="23"/>
    </location>
</feature>
<gene>
    <name evidence="5" type="ORF">CANCADRAFT_57243</name>
</gene>
<dbReference type="EMBL" id="KV453842">
    <property type="protein sequence ID" value="ODV90814.1"/>
    <property type="molecule type" value="Genomic_DNA"/>
</dbReference>
<dbReference type="InterPro" id="IPR016024">
    <property type="entry name" value="ARM-type_fold"/>
</dbReference>
<feature type="compositionally biased region" description="Polar residues" evidence="1">
    <location>
        <begin position="2077"/>
        <end position="2087"/>
    </location>
</feature>
<feature type="region of interest" description="Disordered" evidence="1">
    <location>
        <begin position="1"/>
        <end position="41"/>
    </location>
</feature>
<dbReference type="GO" id="GO:0043332">
    <property type="term" value="C:mating projection tip"/>
    <property type="evidence" value="ECO:0007669"/>
    <property type="project" value="EnsemblFungi"/>
</dbReference>
<evidence type="ECO:0000313" key="5">
    <source>
        <dbReference type="EMBL" id="ODV90814.1"/>
    </source>
</evidence>
<sequence>MFWRKSKTEHSMSNLAASNNASLPKQYHRSTHSRNLSSNALHIPQREPRSNFINFTTGHVRGFRSSDSSISVENDAQARVLQNERRSLVSIYILCRVLLEVIRQAPPEVLGTELSEKLEEIIFRQLRDTDPESLASSASYRANWTLFAQLLGEMSERRFASTSDYFIAELEKPVRADINKEATKMNESNIEVLIYGMRYLKLKIYPPEAFDETVDFLSCMAEFFSVSHGRKIKQAYATILHHLLFPVSTIITLEANNPTWIKATEIIYVKTQSMVTKQKYWAHLFPLLCTVLCVSTQDFFSKHWSVIIENHAAKYRDSSTRAIYLASVSRLLWVYLFRYPESLNNVVKRLDQITKILLPSNKKSFLYTADLGPMEAHVSYVIRCIGYNHREYCFTKLLSPLLNMDALNSSGSNVATLSLDTVHPERAITGILCYAEMLGDRASGTPPEMFPDDDTDSVVSKGINSLHEPFKAVQLGQLTGAFQDFHASFLQIIGKLLILIDAYYGGQVAVDDQGGVSAPGSIRTPVTATFGFTSDMLVASKQVYYDLFLVIISVLPRCVPSNVTKSKLIEVLCHATAHPDVRISRMAYHSLREFAVGSDSCLVISVFSRFLGTVGEKFSSSSEYETNQLARLEKSLKLYIDFLYAWRTDLRKRLSGSNENDKPTEDIDFVATLSTLEDAEGLGLFFLCSQARSVRQSAISIFKIVRGFDEILKSPDSSEANSSTKHEYSRLIDILESKEAFSILSKLQSPKEGLSVAESGRLSKLLQSKPASVFSRLATSDYGIDSALWFRTFPHLVTLFFNTFPIPVALCRDLVCRKIVNMDLPIRTIADSSKPVFSSGIVQDLMFKHTMRTGPELLIEQWKLYLTFACSTITLTDSYSTADLNSSSNLGNERKAPSNHPGSPQKILSAKALFQLIRPLLKVDQVNIREALVSGLAYINVNLYPTLIESLDEMMRSWTAEVNLAQTHRRTLSGNINIRKQGKLVIEVTHVFQLTSRYLNEPSVCGNEDLLKRVVDFTKLIKDFLSNSEIRVDISYQKLMRYFCGLVENLYTALVANGIANKWFPFEARISCFTLIEEWLLQLRNVELNYDTYNRVRSGSDESSRNTADRELAIAAMTIEKNNLELAALKSMAALCAGAVSHSLGSKDQSTVLALNVKGLLQWVDSVLSSNSDQKQDIGRTALYNLLKFNSNNPVFLKEAIAQSYAEKVEVKASWSYFSVVCRILQEISTYPCTVSAPLALALFRLGDDNREARTEAIELLSAIESRFFKSSHSNEFKTSVLDRTTVVYKHAQFELASRFAAAQPEIAFEVFSELSMFFNIIGPKKRKDMLAVILPWVQALELSTEIDTEVVTYPTFMVLSNLFEITVKFSDQMQTEVEALWVALGSGRFPKNIDVVLGFVMHTGIERRDPAFLETSKQVIVHLSSSPSASKLEDTLTSYFTPRFMVPYHKEYSVFSQPDNFTFPYIADLNKVLLPPLKQSSFSLAQIALILLVDLLVKPLPLIESNLALILQVSFVLMDHYVPIVSDQARELLVHVIHICASSSSSKASLDVIDLLRRKAPVTVWQYDDFSRDKSGLRKTKNMDATIDMVLQLFPGAISLQEEWSKIALKWAATCPVQHVACRSFQIFRNTFSSLDFGMLADMLARLSNTISDPASDIQGFCIQILMTLRTLVTKLDSDSLKNLPQIFWTVYAGLDTIHENEYLELLQILESLLDKVYLDDPNAFVATVNATMPGNWAGAHNILHLKVTYGLRSSVSYPTSLRVLEKLNKLPDTLVMDSDNRVLYSLLAFFPQFSHSIEINGFSDVEIPAVGLASLAGRAGLTQLERLLSSFAKGRIRKKEDFMQQVSNAIINLFFPKYESATYIFLMSCLSNKTKWIRKEILYILTKIMPSIDLQSVEFSAAGADLISPLLRLLQSEFADQVLEVLDNTNNIAGNSKDKHVLRMSLGNRTVRKEYEKSETLFGVPDENGWSVPSATNQTQVVRNNIHVVFYTCVPTDTVDYKEADLDGKLNDLELGEIEFQEDESSYSSIFRDRTDQANSTLLQTQSKASLSHMWAELDNLDSFFTDDRTNHLSTHHPSFSQTSMEGDRSDTEFDYSDGPSESAAQLYDANVLTILNKTISYDNYFSAF</sequence>
<evidence type="ECO:0000259" key="4">
    <source>
        <dbReference type="Pfam" id="PF14228"/>
    </source>
</evidence>
<feature type="domain" description="Cell morphogenesis protein N-terminal" evidence="2">
    <location>
        <begin position="84"/>
        <end position="646"/>
    </location>
</feature>
<feature type="domain" description="Cell morphogenesis protein C-terminal" evidence="3">
    <location>
        <begin position="1686"/>
        <end position="1935"/>
    </location>
</feature>
<dbReference type="Pfam" id="PF14228">
    <property type="entry name" value="MOR2-PAG1_mid"/>
    <property type="match status" value="2"/>
</dbReference>
<dbReference type="Pfam" id="PF14222">
    <property type="entry name" value="MOR2-PAG1_N"/>
    <property type="match status" value="1"/>
</dbReference>
<evidence type="ECO:0000313" key="6">
    <source>
        <dbReference type="Proteomes" id="UP000095023"/>
    </source>
</evidence>
<dbReference type="InterPro" id="IPR039867">
    <property type="entry name" value="Furry/Tao3/Mor2"/>
</dbReference>
<dbReference type="InterPro" id="IPR025481">
    <property type="entry name" value="Cell_Morphogen_C"/>
</dbReference>
<dbReference type="GO" id="GO:0007118">
    <property type="term" value="P:budding cell apical bud growth"/>
    <property type="evidence" value="ECO:0007669"/>
    <property type="project" value="EnsemblFungi"/>
</dbReference>
<accession>A0A1E4TGC0</accession>
<dbReference type="Proteomes" id="UP000095023">
    <property type="component" value="Unassembled WGS sequence"/>
</dbReference>
<organism evidence="5 6">
    <name type="scientific">Tortispora caseinolytica NRRL Y-17796</name>
    <dbReference type="NCBI Taxonomy" id="767744"/>
    <lineage>
        <taxon>Eukaryota</taxon>
        <taxon>Fungi</taxon>
        <taxon>Dikarya</taxon>
        <taxon>Ascomycota</taxon>
        <taxon>Saccharomycotina</taxon>
        <taxon>Trigonopsidomycetes</taxon>
        <taxon>Trigonopsidales</taxon>
        <taxon>Trigonopsidaceae</taxon>
        <taxon>Tortispora</taxon>
    </lineage>
</organism>
<feature type="domain" description="Cell morphogenesis central region" evidence="4">
    <location>
        <begin position="1480"/>
        <end position="1659"/>
    </location>
</feature>
<dbReference type="GO" id="GO:0005933">
    <property type="term" value="C:cellular bud"/>
    <property type="evidence" value="ECO:0007669"/>
    <property type="project" value="EnsemblFungi"/>
</dbReference>
<keyword evidence="6" id="KW-1185">Reference proteome</keyword>
<dbReference type="GO" id="GO:0000902">
    <property type="term" value="P:cell morphogenesis"/>
    <property type="evidence" value="ECO:0007669"/>
    <property type="project" value="EnsemblFungi"/>
</dbReference>
<dbReference type="InterPro" id="IPR029473">
    <property type="entry name" value="MOR2-PAG1_mid"/>
</dbReference>
<dbReference type="PANTHER" id="PTHR12295:SF30">
    <property type="entry name" value="PROTEIN FURRY"/>
    <property type="match status" value="1"/>
</dbReference>
<feature type="domain" description="Cell morphogenesis central region" evidence="4">
    <location>
        <begin position="1177"/>
        <end position="1411"/>
    </location>
</feature>
<dbReference type="OrthoDB" id="6287725at2759"/>
<dbReference type="SUPFAM" id="SSF48371">
    <property type="entry name" value="ARM repeat"/>
    <property type="match status" value="1"/>
</dbReference>
<proteinExistence type="predicted"/>
<dbReference type="PANTHER" id="PTHR12295">
    <property type="entry name" value="FURRY-RELATED"/>
    <property type="match status" value="1"/>
</dbReference>
<evidence type="ECO:0000256" key="1">
    <source>
        <dbReference type="SAM" id="MobiDB-lite"/>
    </source>
</evidence>
<protein>
    <submittedName>
        <fullName evidence="5">Uncharacterized protein</fullName>
    </submittedName>
</protein>
<evidence type="ECO:0000259" key="2">
    <source>
        <dbReference type="Pfam" id="PF14222"/>
    </source>
</evidence>
<dbReference type="GO" id="GO:0005938">
    <property type="term" value="C:cell cortex"/>
    <property type="evidence" value="ECO:0007669"/>
    <property type="project" value="TreeGrafter"/>
</dbReference>
<reference evidence="6" key="1">
    <citation type="submission" date="2016-02" db="EMBL/GenBank/DDBJ databases">
        <title>Comparative genomics of biotechnologically important yeasts.</title>
        <authorList>
            <consortium name="DOE Joint Genome Institute"/>
            <person name="Riley R."/>
            <person name="Haridas S."/>
            <person name="Wolfe K.H."/>
            <person name="Lopes M.R."/>
            <person name="Hittinger C.T."/>
            <person name="Goker M."/>
            <person name="Salamov A."/>
            <person name="Wisecaver J."/>
            <person name="Long T.M."/>
            <person name="Aerts A.L."/>
            <person name="Barry K."/>
            <person name="Choi C."/>
            <person name="Clum A."/>
            <person name="Coughlan A.Y."/>
            <person name="Deshpande S."/>
            <person name="Douglass A.P."/>
            <person name="Hanson S.J."/>
            <person name="Klenk H.-P."/>
            <person name="Labutti K."/>
            <person name="Lapidus A."/>
            <person name="Lindquist E."/>
            <person name="Lipzen A."/>
            <person name="Meier-Kolthoff J.P."/>
            <person name="Ohm R.A."/>
            <person name="Otillar R.P."/>
            <person name="Pangilinan J."/>
            <person name="Peng Y."/>
            <person name="Rokas A."/>
            <person name="Rosa C.A."/>
            <person name="Scheuner C."/>
            <person name="Sibirny A.A."/>
            <person name="Slot J.C."/>
            <person name="Stielow J.B."/>
            <person name="Sun H."/>
            <person name="Kurtzman C.P."/>
            <person name="Blackwell M."/>
            <person name="Jeffries T.W."/>
            <person name="Grigoriev I.V."/>
        </authorList>
    </citation>
    <scope>NUCLEOTIDE SEQUENCE [LARGE SCALE GENOMIC DNA]</scope>
    <source>
        <strain evidence="6">NRRL Y-17796</strain>
    </source>
</reference>